<sequence length="122" mass="14235">MTIQFVIIPSSQNFQKDAMIVKYKIESSIQVDSLIDNEFDKNIQARINKWKSQNYDIILINDNYNESNNICFSFCEKGSRFKNMQLQEFIDIVESYENDDKDGDLEEEVNENNIGAANCNIM</sequence>
<protein>
    <submittedName>
        <fullName evidence="1">Uncharacterized protein</fullName>
    </submittedName>
</protein>
<dbReference type="EMBL" id="MN740945">
    <property type="protein sequence ID" value="QHU19159.1"/>
    <property type="molecule type" value="Genomic_DNA"/>
</dbReference>
<dbReference type="InterPro" id="IPR036621">
    <property type="entry name" value="Anticodon-bd_dom_sf"/>
</dbReference>
<dbReference type="AlphaFoldDB" id="A0A6C0KNG0"/>
<reference evidence="1" key="1">
    <citation type="journal article" date="2020" name="Nature">
        <title>Giant virus diversity and host interactions through global metagenomics.</title>
        <authorList>
            <person name="Schulz F."/>
            <person name="Roux S."/>
            <person name="Paez-Espino D."/>
            <person name="Jungbluth S."/>
            <person name="Walsh D.A."/>
            <person name="Denef V.J."/>
            <person name="McMahon K.D."/>
            <person name="Konstantinidis K.T."/>
            <person name="Eloe-Fadrosh E.A."/>
            <person name="Kyrpides N.C."/>
            <person name="Woyke T."/>
        </authorList>
    </citation>
    <scope>NUCLEOTIDE SEQUENCE</scope>
    <source>
        <strain evidence="1">GVMAG-S-3300013014-104</strain>
    </source>
</reference>
<name>A0A6C0KNG0_9ZZZZ</name>
<proteinExistence type="predicted"/>
<accession>A0A6C0KNG0</accession>
<evidence type="ECO:0000313" key="1">
    <source>
        <dbReference type="EMBL" id="QHU19159.1"/>
    </source>
</evidence>
<dbReference type="Gene3D" id="3.40.50.800">
    <property type="entry name" value="Anticodon-binding domain"/>
    <property type="match status" value="1"/>
</dbReference>
<organism evidence="1">
    <name type="scientific">viral metagenome</name>
    <dbReference type="NCBI Taxonomy" id="1070528"/>
    <lineage>
        <taxon>unclassified sequences</taxon>
        <taxon>metagenomes</taxon>
        <taxon>organismal metagenomes</taxon>
    </lineage>
</organism>